<evidence type="ECO:0000313" key="2">
    <source>
        <dbReference type="EMBL" id="CAA9309688.1"/>
    </source>
</evidence>
<organism evidence="2">
    <name type="scientific">uncultured Frankineae bacterium</name>
    <dbReference type="NCBI Taxonomy" id="437475"/>
    <lineage>
        <taxon>Bacteria</taxon>
        <taxon>Bacillati</taxon>
        <taxon>Actinomycetota</taxon>
        <taxon>Actinomycetes</taxon>
        <taxon>Frankiales</taxon>
        <taxon>environmental samples</taxon>
    </lineage>
</organism>
<feature type="region of interest" description="Disordered" evidence="1">
    <location>
        <begin position="37"/>
        <end position="80"/>
    </location>
</feature>
<accession>A0A6J4KNC6</accession>
<sequence>MSGWRRCDRCRKVRSTDEFDGDATTCTVCLTAPVPSAARKRSTTVTRSQTAPRPAPAPAEPAVRRPLLGSVGSGDLEVRERRARRAASERLAESHPEEFALLLRDARAAEGLRPLSNGSAPPAADGD</sequence>
<dbReference type="AlphaFoldDB" id="A0A6J4KNC6"/>
<reference evidence="2" key="1">
    <citation type="submission" date="2020-02" db="EMBL/GenBank/DDBJ databases">
        <authorList>
            <person name="Meier V. D."/>
        </authorList>
    </citation>
    <scope>NUCLEOTIDE SEQUENCE</scope>
    <source>
        <strain evidence="2">AVDCRST_MAG07</strain>
    </source>
</reference>
<proteinExistence type="predicted"/>
<gene>
    <name evidence="2" type="ORF">AVDCRST_MAG07-391</name>
</gene>
<protein>
    <submittedName>
        <fullName evidence="2">Uncharacterized protein</fullName>
    </submittedName>
</protein>
<dbReference type="EMBL" id="CADCUB010000022">
    <property type="protein sequence ID" value="CAA9309688.1"/>
    <property type="molecule type" value="Genomic_DNA"/>
</dbReference>
<evidence type="ECO:0000256" key="1">
    <source>
        <dbReference type="SAM" id="MobiDB-lite"/>
    </source>
</evidence>
<name>A0A6J4KNC6_9ACTN</name>